<accession>A0A381Y2U2</accession>
<dbReference type="GO" id="GO:0046872">
    <property type="term" value="F:metal ion binding"/>
    <property type="evidence" value="ECO:0007669"/>
    <property type="project" value="UniProtKB-KW"/>
</dbReference>
<feature type="non-terminal residue" evidence="4">
    <location>
        <position position="1"/>
    </location>
</feature>
<dbReference type="GO" id="GO:0005975">
    <property type="term" value="P:carbohydrate metabolic process"/>
    <property type="evidence" value="ECO:0007669"/>
    <property type="project" value="InterPro"/>
</dbReference>
<dbReference type="Pfam" id="PF01522">
    <property type="entry name" value="Polysacc_deac_1"/>
    <property type="match status" value="1"/>
</dbReference>
<evidence type="ECO:0000256" key="2">
    <source>
        <dbReference type="ARBA" id="ARBA00022801"/>
    </source>
</evidence>
<evidence type="ECO:0000259" key="3">
    <source>
        <dbReference type="PROSITE" id="PS51677"/>
    </source>
</evidence>
<dbReference type="Gene3D" id="3.20.20.370">
    <property type="entry name" value="Glycoside hydrolase/deacetylase"/>
    <property type="match status" value="1"/>
</dbReference>
<reference evidence="4" key="1">
    <citation type="submission" date="2018-05" db="EMBL/GenBank/DDBJ databases">
        <authorList>
            <person name="Lanie J.A."/>
            <person name="Ng W.-L."/>
            <person name="Kazmierczak K.M."/>
            <person name="Andrzejewski T.M."/>
            <person name="Davidsen T.M."/>
            <person name="Wayne K.J."/>
            <person name="Tettelin H."/>
            <person name="Glass J.I."/>
            <person name="Rusch D."/>
            <person name="Podicherti R."/>
            <person name="Tsui H.-C.T."/>
            <person name="Winkler M.E."/>
        </authorList>
    </citation>
    <scope>NUCLEOTIDE SEQUENCE</scope>
</reference>
<dbReference type="PROSITE" id="PS51677">
    <property type="entry name" value="NODB"/>
    <property type="match status" value="1"/>
</dbReference>
<keyword evidence="2" id="KW-0378">Hydrolase</keyword>
<dbReference type="PANTHER" id="PTHR10587:SF133">
    <property type="entry name" value="CHITIN DEACETYLASE 1-RELATED"/>
    <property type="match status" value="1"/>
</dbReference>
<dbReference type="InterPro" id="IPR050248">
    <property type="entry name" value="Polysacc_deacetylase_ArnD"/>
</dbReference>
<dbReference type="InterPro" id="IPR011330">
    <property type="entry name" value="Glyco_hydro/deAcase_b/a-brl"/>
</dbReference>
<keyword evidence="1" id="KW-0479">Metal-binding</keyword>
<feature type="domain" description="NodB homology" evidence="3">
    <location>
        <begin position="32"/>
        <end position="211"/>
    </location>
</feature>
<dbReference type="CDD" id="cd10917">
    <property type="entry name" value="CE4_NodB_like_6s_7s"/>
    <property type="match status" value="1"/>
</dbReference>
<dbReference type="SUPFAM" id="SSF88713">
    <property type="entry name" value="Glycoside hydrolase/deacetylase"/>
    <property type="match status" value="1"/>
</dbReference>
<gene>
    <name evidence="4" type="ORF">METZ01_LOCUS124182</name>
</gene>
<dbReference type="PANTHER" id="PTHR10587">
    <property type="entry name" value="GLYCOSYL TRANSFERASE-RELATED"/>
    <property type="match status" value="1"/>
</dbReference>
<evidence type="ECO:0000256" key="1">
    <source>
        <dbReference type="ARBA" id="ARBA00022723"/>
    </source>
</evidence>
<protein>
    <recommendedName>
        <fullName evidence="3">NodB homology domain-containing protein</fullName>
    </recommendedName>
</protein>
<dbReference type="AlphaFoldDB" id="A0A381Y2U2"/>
<dbReference type="GO" id="GO:0016810">
    <property type="term" value="F:hydrolase activity, acting on carbon-nitrogen (but not peptide) bonds"/>
    <property type="evidence" value="ECO:0007669"/>
    <property type="project" value="InterPro"/>
</dbReference>
<name>A0A381Y2U2_9ZZZZ</name>
<dbReference type="InterPro" id="IPR002509">
    <property type="entry name" value="NODB_dom"/>
</dbReference>
<proteinExistence type="predicted"/>
<sequence length="328" mass="36312">VLVILVLGMLVVPAVSEQAAADPGPEPKRDSGVVYLTFDDGPHPMYTPMILDLLEQYGARATFFPLGRRLEERWETHQIQDLLNRGHAVGNHSWNHPRLLEMTRVDIGHELNRASAVVEKRAGYRPRCFRAPYGEVDTTVLEVGEGLGMEHVTWDADPQEWRSPTVEEALDHIRTRLHDGSVVLMHDRRWMTLVILAELLQALPADRWRFEALPQCGPGGDPLARMITRNNDSPPVGSIWEVVHQEDEIRVGGWAYHPASPTGGLIVTVNANGQAPKVSGTTGQDHRFSVVVGAPRDLVPVCAWIGKSDRSGHEAFLGCLQPVSAPEN</sequence>
<dbReference type="EMBL" id="UINC01017261">
    <property type="protein sequence ID" value="SVA71328.1"/>
    <property type="molecule type" value="Genomic_DNA"/>
</dbReference>
<evidence type="ECO:0000313" key="4">
    <source>
        <dbReference type="EMBL" id="SVA71328.1"/>
    </source>
</evidence>
<organism evidence="4">
    <name type="scientific">marine metagenome</name>
    <dbReference type="NCBI Taxonomy" id="408172"/>
    <lineage>
        <taxon>unclassified sequences</taxon>
        <taxon>metagenomes</taxon>
        <taxon>ecological metagenomes</taxon>
    </lineage>
</organism>
<dbReference type="GO" id="GO:0016020">
    <property type="term" value="C:membrane"/>
    <property type="evidence" value="ECO:0007669"/>
    <property type="project" value="TreeGrafter"/>
</dbReference>